<feature type="binding site" evidence="7">
    <location>
        <position position="331"/>
    </location>
    <ligand>
        <name>GTP</name>
        <dbReference type="ChEBI" id="CHEBI:37565"/>
    </ligand>
</feature>
<evidence type="ECO:0000256" key="9">
    <source>
        <dbReference type="SAM" id="MobiDB-lite"/>
    </source>
</evidence>
<feature type="region of interest" description="Disordered" evidence="9">
    <location>
        <begin position="1"/>
        <end position="20"/>
    </location>
</feature>
<feature type="binding site" evidence="7">
    <location>
        <begin position="153"/>
        <end position="154"/>
    </location>
    <ligand>
        <name>GTP</name>
        <dbReference type="ChEBI" id="CHEBI:37565"/>
    </ligand>
</feature>
<evidence type="ECO:0008006" key="12">
    <source>
        <dbReference type="Google" id="ProtNLM"/>
    </source>
</evidence>
<evidence type="ECO:0000256" key="7">
    <source>
        <dbReference type="PIRSR" id="PIRSR601019-1"/>
    </source>
</evidence>
<dbReference type="Gene3D" id="3.40.50.300">
    <property type="entry name" value="P-loop containing nucleotide triphosphate hydrolases"/>
    <property type="match status" value="1"/>
</dbReference>
<dbReference type="PANTHER" id="PTHR10218">
    <property type="entry name" value="GTP-BINDING PROTEIN ALPHA SUBUNIT"/>
    <property type="match status" value="1"/>
</dbReference>
<dbReference type="KEGG" id="aqu:100634513"/>
<dbReference type="FunFam" id="1.10.400.10:FF:000007">
    <property type="entry name" value="Guanine nucleotide-binding protein subunit alpha"/>
    <property type="match status" value="1"/>
</dbReference>
<dbReference type="Proteomes" id="UP000007879">
    <property type="component" value="Unassembled WGS sequence"/>
</dbReference>
<dbReference type="InterPro" id="IPR001019">
    <property type="entry name" value="Gprotein_alpha_su"/>
</dbReference>
<dbReference type="GO" id="GO:0001664">
    <property type="term" value="F:G protein-coupled receptor binding"/>
    <property type="evidence" value="ECO:0007669"/>
    <property type="project" value="TreeGrafter"/>
</dbReference>
<feature type="binding site" evidence="7">
    <location>
        <begin position="272"/>
        <end position="275"/>
    </location>
    <ligand>
        <name>GTP</name>
        <dbReference type="ChEBI" id="CHEBI:37565"/>
    </ligand>
</feature>
<dbReference type="GO" id="GO:0007010">
    <property type="term" value="P:cytoskeleton organization"/>
    <property type="evidence" value="ECO:0007669"/>
    <property type="project" value="UniProtKB-ARBA"/>
</dbReference>
<comment type="subunit">
    <text evidence="1">G proteins are composed of 3 units; alpha, beta and gamma. The alpha chain contains the guanine nucleotide binding site.</text>
</comment>
<dbReference type="SUPFAM" id="SSF47895">
    <property type="entry name" value="Transducin (alpha subunit), insertion domain"/>
    <property type="match status" value="1"/>
</dbReference>
<feature type="binding site" evidence="7">
    <location>
        <begin position="45"/>
        <end position="50"/>
    </location>
    <ligand>
        <name>GTP</name>
        <dbReference type="ChEBI" id="CHEBI:37565"/>
    </ligand>
</feature>
<dbReference type="eggNOG" id="KOG0082">
    <property type="taxonomic scope" value="Eukaryota"/>
</dbReference>
<reference evidence="11" key="1">
    <citation type="journal article" date="2010" name="Nature">
        <title>The Amphimedon queenslandica genome and the evolution of animal complexity.</title>
        <authorList>
            <person name="Srivastava M."/>
            <person name="Simakov O."/>
            <person name="Chapman J."/>
            <person name="Fahey B."/>
            <person name="Gauthier M.E."/>
            <person name="Mitros T."/>
            <person name="Richards G.S."/>
            <person name="Conaco C."/>
            <person name="Dacre M."/>
            <person name="Hellsten U."/>
            <person name="Larroux C."/>
            <person name="Putnam N.H."/>
            <person name="Stanke M."/>
            <person name="Adamska M."/>
            <person name="Darling A."/>
            <person name="Degnan S.M."/>
            <person name="Oakley T.H."/>
            <person name="Plachetzki D.C."/>
            <person name="Zhai Y."/>
            <person name="Adamski M."/>
            <person name="Calcino A."/>
            <person name="Cummins S.F."/>
            <person name="Goodstein D.M."/>
            <person name="Harris C."/>
            <person name="Jackson D.J."/>
            <person name="Leys S.P."/>
            <person name="Shu S."/>
            <person name="Woodcroft B.J."/>
            <person name="Vervoort M."/>
            <person name="Kosik K.S."/>
            <person name="Manning G."/>
            <person name="Degnan B.M."/>
            <person name="Rokhsar D.S."/>
        </authorList>
    </citation>
    <scope>NUCLEOTIDE SEQUENCE [LARGE SCALE GENOMIC DNA]</scope>
</reference>
<dbReference type="AlphaFoldDB" id="A0A1X7VFK4"/>
<dbReference type="PRINTS" id="PR00318">
    <property type="entry name" value="GPROTEINA"/>
</dbReference>
<dbReference type="InterPro" id="IPR027417">
    <property type="entry name" value="P-loop_NTPase"/>
</dbReference>
<dbReference type="EnsemblMetazoa" id="Aqu2.1.38524_001">
    <property type="protein sequence ID" value="Aqu2.1.38524_001"/>
    <property type="gene ID" value="Aqu2.1.38524"/>
</dbReference>
<keyword evidence="4 8" id="KW-0460">Magnesium</keyword>
<feature type="binding site" evidence="8">
    <location>
        <position position="49"/>
    </location>
    <ligand>
        <name>Mg(2+)</name>
        <dbReference type="ChEBI" id="CHEBI:18420"/>
    </ligand>
</feature>
<proteinExistence type="predicted"/>
<dbReference type="GO" id="GO:0005737">
    <property type="term" value="C:cytoplasm"/>
    <property type="evidence" value="ECO:0007669"/>
    <property type="project" value="TreeGrafter"/>
</dbReference>
<evidence type="ECO:0000256" key="2">
    <source>
        <dbReference type="ARBA" id="ARBA00022723"/>
    </source>
</evidence>
<accession>A0A1X7VFK4</accession>
<evidence type="ECO:0000256" key="1">
    <source>
        <dbReference type="ARBA" id="ARBA00011356"/>
    </source>
</evidence>
<evidence type="ECO:0000256" key="3">
    <source>
        <dbReference type="ARBA" id="ARBA00022741"/>
    </source>
</evidence>
<dbReference type="FunFam" id="3.40.50.300:FF:002307">
    <property type="entry name" value="Guanine nucleotide-binding protein G(k) subunit alpha"/>
    <property type="match status" value="1"/>
</dbReference>
<sequence>MGGCMSVSAEEREQKQRNTEIERDLRKAAKEYENTVKILLLGAGESGKSTVVKQMKIIHGDGFTPQELETYRPVIFSNLASSLRVVIQNMPKLDMKFDNPDNEEKAEVLLNVITSLPTYDALPAEVIDAFQSLWADQGVKDCYARAYEYQLNDSAPYYFSEIERILTPGYTPTELDVLHSRVQTTGIIETSFKVGKLTYRVVDVGGQRSERRKWIQCFDDVRAVLFVCALSGYDMTLFEDGKTNRLEESLNLFQAICNNKFFIKTSMILFLNKVDLFREKLCTAERHLRLFFPQYTGPERDVEQAALFIQTMFMERNLNKSKIVYPHFTTATDTSNIRVVFKVVLDTIIRENLEAANLL</sequence>
<dbReference type="GO" id="GO:0003924">
    <property type="term" value="F:GTPase activity"/>
    <property type="evidence" value="ECO:0007669"/>
    <property type="project" value="InterPro"/>
</dbReference>
<dbReference type="PROSITE" id="PS51882">
    <property type="entry name" value="G_ALPHA"/>
    <property type="match status" value="1"/>
</dbReference>
<dbReference type="CDD" id="cd00066">
    <property type="entry name" value="G-alpha"/>
    <property type="match status" value="1"/>
</dbReference>
<organism evidence="10">
    <name type="scientific">Amphimedon queenslandica</name>
    <name type="common">Sponge</name>
    <dbReference type="NCBI Taxonomy" id="400682"/>
    <lineage>
        <taxon>Eukaryota</taxon>
        <taxon>Metazoa</taxon>
        <taxon>Porifera</taxon>
        <taxon>Demospongiae</taxon>
        <taxon>Heteroscleromorpha</taxon>
        <taxon>Haplosclerida</taxon>
        <taxon>Niphatidae</taxon>
        <taxon>Amphimedon</taxon>
    </lineage>
</organism>
<name>A0A1X7VFK4_AMPQE</name>
<feature type="binding site" evidence="8">
    <location>
        <position position="184"/>
    </location>
    <ligand>
        <name>Mg(2+)</name>
        <dbReference type="ChEBI" id="CHEBI:18420"/>
    </ligand>
</feature>
<dbReference type="EnsemblMetazoa" id="XM_003384463.3">
    <property type="protein sequence ID" value="XP_003384511.1"/>
    <property type="gene ID" value="LOC100634513"/>
</dbReference>
<keyword evidence="2 8" id="KW-0479">Metal-binding</keyword>
<dbReference type="GO" id="GO:0007188">
    <property type="term" value="P:adenylate cyclase-modulating G protein-coupled receptor signaling pathway"/>
    <property type="evidence" value="ECO:0007669"/>
    <property type="project" value="TreeGrafter"/>
</dbReference>
<dbReference type="GO" id="GO:0031683">
    <property type="term" value="F:G-protein beta/gamma-subunit complex binding"/>
    <property type="evidence" value="ECO:0007669"/>
    <property type="project" value="InterPro"/>
</dbReference>
<dbReference type="PANTHER" id="PTHR10218:SF231">
    <property type="entry name" value="GUANINE NUCLEOTIDE BINDING PROTEIN (G PROTEIN) ALPHA V1"/>
    <property type="match status" value="1"/>
</dbReference>
<feature type="binding site" evidence="7">
    <location>
        <begin position="203"/>
        <end position="207"/>
    </location>
    <ligand>
        <name>GTP</name>
        <dbReference type="ChEBI" id="CHEBI:37565"/>
    </ligand>
</feature>
<evidence type="ECO:0000256" key="5">
    <source>
        <dbReference type="ARBA" id="ARBA00023134"/>
    </source>
</evidence>
<dbReference type="SMART" id="SM00275">
    <property type="entry name" value="G_alpha"/>
    <property type="match status" value="1"/>
</dbReference>
<feature type="binding site" evidence="7">
    <location>
        <begin position="178"/>
        <end position="184"/>
    </location>
    <ligand>
        <name>GTP</name>
        <dbReference type="ChEBI" id="CHEBI:37565"/>
    </ligand>
</feature>
<keyword evidence="5 7" id="KW-0342">GTP-binding</keyword>
<reference evidence="10" key="2">
    <citation type="submission" date="2017-05" db="UniProtKB">
        <authorList>
            <consortium name="EnsemblMetazoa"/>
        </authorList>
    </citation>
    <scope>IDENTIFICATION</scope>
</reference>
<dbReference type="FunFam" id="3.40.50.300:FF:000692">
    <property type="entry name" value="Guanine nucleotide-binding protein subunit alpha"/>
    <property type="match status" value="1"/>
</dbReference>
<evidence type="ECO:0000313" key="10">
    <source>
        <dbReference type="EnsemblMetazoa" id="Aqu2.1.38524_001"/>
    </source>
</evidence>
<dbReference type="Gene3D" id="1.10.400.10">
    <property type="entry name" value="GI Alpha 1, domain 2-like"/>
    <property type="match status" value="1"/>
</dbReference>
<gene>
    <name evidence="10" type="primary">100634513</name>
</gene>
<dbReference type="InterPro" id="IPR011025">
    <property type="entry name" value="GproteinA_insert"/>
</dbReference>
<dbReference type="GO" id="GO:0005834">
    <property type="term" value="C:heterotrimeric G-protein complex"/>
    <property type="evidence" value="ECO:0007669"/>
    <property type="project" value="TreeGrafter"/>
</dbReference>
<keyword evidence="11" id="KW-1185">Reference proteome</keyword>
<dbReference type="GO" id="GO:0005525">
    <property type="term" value="F:GTP binding"/>
    <property type="evidence" value="ECO:0007669"/>
    <property type="project" value="UniProtKB-KW"/>
</dbReference>
<dbReference type="STRING" id="400682.A0A1X7VFK4"/>
<dbReference type="FunCoup" id="A0A1X7VFK4">
    <property type="interactions" value="1230"/>
</dbReference>
<dbReference type="SUPFAM" id="SSF52540">
    <property type="entry name" value="P-loop containing nucleoside triphosphate hydrolases"/>
    <property type="match status" value="1"/>
</dbReference>
<dbReference type="GO" id="GO:0046872">
    <property type="term" value="F:metal ion binding"/>
    <property type="evidence" value="ECO:0007669"/>
    <property type="project" value="UniProtKB-KW"/>
</dbReference>
<dbReference type="OMA" id="QIEYEDP"/>
<evidence type="ECO:0000313" key="11">
    <source>
        <dbReference type="Proteomes" id="UP000007879"/>
    </source>
</evidence>
<evidence type="ECO:0000256" key="4">
    <source>
        <dbReference type="ARBA" id="ARBA00022842"/>
    </source>
</evidence>
<evidence type="ECO:0000256" key="8">
    <source>
        <dbReference type="PIRSR" id="PIRSR601019-2"/>
    </source>
</evidence>
<dbReference type="OrthoDB" id="5817230at2759"/>
<evidence type="ECO:0000256" key="6">
    <source>
        <dbReference type="ARBA" id="ARBA00023224"/>
    </source>
</evidence>
<keyword evidence="6" id="KW-0807">Transducer</keyword>
<feature type="compositionally biased region" description="Basic and acidic residues" evidence="9">
    <location>
        <begin position="9"/>
        <end position="20"/>
    </location>
</feature>
<keyword evidence="3 7" id="KW-0547">Nucleotide-binding</keyword>
<dbReference type="InParanoid" id="A0A1X7VFK4"/>
<dbReference type="Pfam" id="PF00503">
    <property type="entry name" value="G-alpha"/>
    <property type="match status" value="1"/>
</dbReference>
<protein>
    <recommendedName>
        <fullName evidence="12">Guanine nucleotide-binding protein G(O) subunit alpha</fullName>
    </recommendedName>
</protein>